<organism evidence="2 3">
    <name type="scientific">Gymnopus androsaceus JB14</name>
    <dbReference type="NCBI Taxonomy" id="1447944"/>
    <lineage>
        <taxon>Eukaryota</taxon>
        <taxon>Fungi</taxon>
        <taxon>Dikarya</taxon>
        <taxon>Basidiomycota</taxon>
        <taxon>Agaricomycotina</taxon>
        <taxon>Agaricomycetes</taxon>
        <taxon>Agaricomycetidae</taxon>
        <taxon>Agaricales</taxon>
        <taxon>Marasmiineae</taxon>
        <taxon>Omphalotaceae</taxon>
        <taxon>Gymnopus</taxon>
    </lineage>
</organism>
<reference evidence="2" key="1">
    <citation type="journal article" date="2019" name="Environ. Microbiol.">
        <title>Fungal ecological strategies reflected in gene transcription - a case study of two litter decomposers.</title>
        <authorList>
            <person name="Barbi F."/>
            <person name="Kohler A."/>
            <person name="Barry K."/>
            <person name="Baskaran P."/>
            <person name="Daum C."/>
            <person name="Fauchery L."/>
            <person name="Ihrmark K."/>
            <person name="Kuo A."/>
            <person name="LaButti K."/>
            <person name="Lipzen A."/>
            <person name="Morin E."/>
            <person name="Grigoriev I.V."/>
            <person name="Henrissat B."/>
            <person name="Lindahl B."/>
            <person name="Martin F."/>
        </authorList>
    </citation>
    <scope>NUCLEOTIDE SEQUENCE</scope>
    <source>
        <strain evidence="2">JB14</strain>
    </source>
</reference>
<keyword evidence="3" id="KW-1185">Reference proteome</keyword>
<dbReference type="EMBL" id="ML769700">
    <property type="protein sequence ID" value="KAE9389361.1"/>
    <property type="molecule type" value="Genomic_DNA"/>
</dbReference>
<feature type="compositionally biased region" description="Low complexity" evidence="1">
    <location>
        <begin position="341"/>
        <end position="352"/>
    </location>
</feature>
<dbReference type="GO" id="GO:0031047">
    <property type="term" value="P:regulatory ncRNA-mediated gene silencing"/>
    <property type="evidence" value="ECO:0007669"/>
    <property type="project" value="InterPro"/>
</dbReference>
<sequence length="650" mass="71796">MATVHRFTFPPFPSTPEGVNIIAFKDYVETGIKIQPEDYDGPEVDGLDIPTVPMSKVHKGDFCKTNSRSRNAALAVGGKGSQESVPTSQKTWVARWEDLARQRSGEHYDPSQDRTSRLHQATRAFNDRHWPKDIHIRNIWDQFLIYIEFLNIAPIFRPKQDLLENDGDGDDDDDTFDDQEMAVESTGTPDRPPVEVGSQEVAPELQLSQENHRNSFLDDPERAVKIYLSSYMHKQGLHYEERNLTLLPLLVRFYVDFLLHDRVFASEPEIEASLRQALSVIDVARIELPLTSQITKQLSSQGKFGEACEELFGIKSMEQELSRQAYRERMDKIVKADVSSTAAATRATTPTPDGSNDLDNTDEENLDMMETSASPVETSAPPPTPISTSWGSEEDTVLDTPTNESGGWGTQADDSGASGGWGQTKADDMANAWGNDDSNTWVIPEPATLIPLIGPMALQVPLTHTSGIVESSVRRIVSIAHPAVEPSVDGEAANTSAKAVEASLSGCLSKVVLEPWLGWDTSAERAETSIPLINGSSRGRVVVYEEGQGVAYDHNSNVHSNGFAAPCNDTKDLPPAHDPLKHSITLFSSRRIARVTDLDLRSEKERKESEIEIETQKENGNVDGTAGDPGKAQRFWYMSNVLLVLPSYHT</sequence>
<accession>A0A6A4GUB3</accession>
<dbReference type="Pfam" id="PF09692">
    <property type="entry name" value="Arb1"/>
    <property type="match status" value="1"/>
</dbReference>
<dbReference type="OrthoDB" id="435402at2759"/>
<proteinExistence type="predicted"/>
<protein>
    <submittedName>
        <fullName evidence="2">Uncharacterized protein</fullName>
    </submittedName>
</protein>
<dbReference type="GO" id="GO:0033167">
    <property type="term" value="C:ARC complex"/>
    <property type="evidence" value="ECO:0007669"/>
    <property type="project" value="InterPro"/>
</dbReference>
<dbReference type="AlphaFoldDB" id="A0A6A4GUB3"/>
<name>A0A6A4GUB3_9AGAR</name>
<evidence type="ECO:0000313" key="2">
    <source>
        <dbReference type="EMBL" id="KAE9389361.1"/>
    </source>
</evidence>
<gene>
    <name evidence="2" type="ORF">BT96DRAFT_926601</name>
</gene>
<evidence type="ECO:0000313" key="3">
    <source>
        <dbReference type="Proteomes" id="UP000799118"/>
    </source>
</evidence>
<dbReference type="InterPro" id="IPR018606">
    <property type="entry name" value="Arb1"/>
</dbReference>
<dbReference type="Proteomes" id="UP000799118">
    <property type="component" value="Unassembled WGS sequence"/>
</dbReference>
<feature type="region of interest" description="Disordered" evidence="1">
    <location>
        <begin position="338"/>
        <end position="422"/>
    </location>
</feature>
<evidence type="ECO:0000256" key="1">
    <source>
        <dbReference type="SAM" id="MobiDB-lite"/>
    </source>
</evidence>